<name>A0A7W9AQ03_9SPHN</name>
<evidence type="ECO:0000313" key="4">
    <source>
        <dbReference type="Proteomes" id="UP000557739"/>
    </source>
</evidence>
<dbReference type="RefSeq" id="WP_343053218.1">
    <property type="nucleotide sequence ID" value="NZ_JACIJJ010000002.1"/>
</dbReference>
<dbReference type="PANTHER" id="PTHR47505:SF1">
    <property type="entry name" value="DNA UTILIZATION PROTEIN YHGH"/>
    <property type="match status" value="1"/>
</dbReference>
<feature type="domain" description="Double zinc ribbon" evidence="2">
    <location>
        <begin position="13"/>
        <end position="45"/>
    </location>
</feature>
<evidence type="ECO:0000313" key="3">
    <source>
        <dbReference type="EMBL" id="MBB5698493.1"/>
    </source>
</evidence>
<dbReference type="Proteomes" id="UP000557739">
    <property type="component" value="Unassembled WGS sequence"/>
</dbReference>
<dbReference type="PANTHER" id="PTHR47505">
    <property type="entry name" value="DNA UTILIZATION PROTEIN YHGH"/>
    <property type="match status" value="1"/>
</dbReference>
<dbReference type="InterPro" id="IPR029057">
    <property type="entry name" value="PRTase-like"/>
</dbReference>
<dbReference type="AlphaFoldDB" id="A0A7W9AQ03"/>
<evidence type="ECO:0000259" key="2">
    <source>
        <dbReference type="Pfam" id="PF18912"/>
    </source>
</evidence>
<reference evidence="3 4" key="1">
    <citation type="submission" date="2020-08" db="EMBL/GenBank/DDBJ databases">
        <title>Genomic Encyclopedia of Type Strains, Phase IV (KMG-IV): sequencing the most valuable type-strain genomes for metagenomic binning, comparative biology and taxonomic classification.</title>
        <authorList>
            <person name="Goeker M."/>
        </authorList>
    </citation>
    <scope>NUCLEOTIDE SEQUENCE [LARGE SCALE GENOMIC DNA]</scope>
    <source>
        <strain evidence="3 4">DSM 27244</strain>
    </source>
</reference>
<accession>A0A7W9AQ03</accession>
<comment type="caution">
    <text evidence="3">The sequence shown here is derived from an EMBL/GenBank/DDBJ whole genome shotgun (WGS) entry which is preliminary data.</text>
</comment>
<keyword evidence="4" id="KW-1185">Reference proteome</keyword>
<evidence type="ECO:0000256" key="1">
    <source>
        <dbReference type="ARBA" id="ARBA00008007"/>
    </source>
</evidence>
<dbReference type="InterPro" id="IPR051910">
    <property type="entry name" value="ComF/GntX_DNA_util-trans"/>
</dbReference>
<dbReference type="EMBL" id="JACIJJ010000002">
    <property type="protein sequence ID" value="MBB5698493.1"/>
    <property type="molecule type" value="Genomic_DNA"/>
</dbReference>
<comment type="similarity">
    <text evidence="1">Belongs to the ComF/GntX family.</text>
</comment>
<proteinExistence type="inferred from homology"/>
<dbReference type="Pfam" id="PF18912">
    <property type="entry name" value="DZR_2"/>
    <property type="match status" value="1"/>
</dbReference>
<sequence length="213" mass="22299">MRGIVTTLGRAAIDYALPPRCPACAAVTGEAHRFCAPCWQGLDFLPDEGGPVRAAVAYGSVARDVLLKLKYARRLGHAEPIAAAMRRLMPADAELIVPVPLARWRLWSRGYNQAGLIAGSLARSSGVAVRHDLLVRTRATPVLRGLGLAARRRAVAGAFAVIDPAALAGRHVVLIDDVFTTGATTGGCASVLEAAGARVTTLVFARVLAGSDD</sequence>
<organism evidence="3 4">
    <name type="scientific">Sphingomonas yantingensis</name>
    <dbReference type="NCBI Taxonomy" id="1241761"/>
    <lineage>
        <taxon>Bacteria</taxon>
        <taxon>Pseudomonadati</taxon>
        <taxon>Pseudomonadota</taxon>
        <taxon>Alphaproteobacteria</taxon>
        <taxon>Sphingomonadales</taxon>
        <taxon>Sphingomonadaceae</taxon>
        <taxon>Sphingomonas</taxon>
    </lineage>
</organism>
<dbReference type="Gene3D" id="3.40.50.2020">
    <property type="match status" value="1"/>
</dbReference>
<dbReference type="InterPro" id="IPR044005">
    <property type="entry name" value="DZR_2"/>
</dbReference>
<protein>
    <submittedName>
        <fullName evidence="3">ComF family protein</fullName>
    </submittedName>
</protein>
<gene>
    <name evidence="3" type="ORF">FHR19_001838</name>
</gene>
<dbReference type="InterPro" id="IPR000836">
    <property type="entry name" value="PRTase_dom"/>
</dbReference>
<dbReference type="SUPFAM" id="SSF53271">
    <property type="entry name" value="PRTase-like"/>
    <property type="match status" value="1"/>
</dbReference>
<dbReference type="CDD" id="cd06223">
    <property type="entry name" value="PRTases_typeI"/>
    <property type="match status" value="1"/>
</dbReference>